<dbReference type="AlphaFoldDB" id="A0AAV2SG70"/>
<keyword evidence="2" id="KW-1185">Reference proteome</keyword>
<protein>
    <submittedName>
        <fullName evidence="1">Uncharacterized protein</fullName>
    </submittedName>
</protein>
<feature type="non-terminal residue" evidence="1">
    <location>
        <position position="484"/>
    </location>
</feature>
<dbReference type="Proteomes" id="UP001497623">
    <property type="component" value="Unassembled WGS sequence"/>
</dbReference>
<dbReference type="EMBL" id="CAXKWB010062588">
    <property type="protein sequence ID" value="CAL4185492.1"/>
    <property type="molecule type" value="Genomic_DNA"/>
</dbReference>
<accession>A0AAV2SG70</accession>
<sequence>MNNTMSIPSRSTTVGNDRHGLIYDARSVRCLMTERLLEPVDTLAMANVNSQVLPILKELTMIQSRINFEHPSYRHLFNLLVAPECAVEVFNYIIGPLQLYTYGIVPKRWYGIVWKYRYGPRGTYVGKLAAEALALRCPVLEGPWETAAWFVVYLNKHFKAPEYGFVSDIFSTWIIQVIGDADICPNPYLRIELIHLLRVMVDINDDNRIPARKSVMSAVASINMPYLFPSCRNNNHDDGCHISFFNMHLEAIISTLKAFSEHDGYPFEFDEKLSDKMQKNLNLQKSIMVQDVVWSHALKSSRYTWPRELHTLISLLNTTNAYINRNYKELQEKGHRHDHSHSLSYISNFVHLLFTTFRNSFQEFQLLDIAALCIMDLVELVLLLNVELRSKGYWYHHDSLKFINDILQTAHVKHGNTPQTLSWANYIITKYNHGRLRKLREKLQATATYNDLLFMRLFPKIDNLLEGSLLDEYERHMLYNSNTG</sequence>
<name>A0AAV2SG70_MEGNR</name>
<comment type="caution">
    <text evidence="1">The sequence shown here is derived from an EMBL/GenBank/DDBJ whole genome shotgun (WGS) entry which is preliminary data.</text>
</comment>
<reference evidence="1 2" key="1">
    <citation type="submission" date="2024-05" db="EMBL/GenBank/DDBJ databases">
        <authorList>
            <person name="Wallberg A."/>
        </authorList>
    </citation>
    <scope>NUCLEOTIDE SEQUENCE [LARGE SCALE GENOMIC DNA]</scope>
</reference>
<evidence type="ECO:0000313" key="1">
    <source>
        <dbReference type="EMBL" id="CAL4185492.1"/>
    </source>
</evidence>
<gene>
    <name evidence="1" type="ORF">MNOR_LOCUS35955</name>
</gene>
<proteinExistence type="predicted"/>
<evidence type="ECO:0000313" key="2">
    <source>
        <dbReference type="Proteomes" id="UP001497623"/>
    </source>
</evidence>
<organism evidence="1 2">
    <name type="scientific">Meganyctiphanes norvegica</name>
    <name type="common">Northern krill</name>
    <name type="synonym">Thysanopoda norvegica</name>
    <dbReference type="NCBI Taxonomy" id="48144"/>
    <lineage>
        <taxon>Eukaryota</taxon>
        <taxon>Metazoa</taxon>
        <taxon>Ecdysozoa</taxon>
        <taxon>Arthropoda</taxon>
        <taxon>Crustacea</taxon>
        <taxon>Multicrustacea</taxon>
        <taxon>Malacostraca</taxon>
        <taxon>Eumalacostraca</taxon>
        <taxon>Eucarida</taxon>
        <taxon>Euphausiacea</taxon>
        <taxon>Euphausiidae</taxon>
        <taxon>Meganyctiphanes</taxon>
    </lineage>
</organism>